<dbReference type="InterPro" id="IPR025547">
    <property type="entry name" value="YtzH"/>
</dbReference>
<comment type="caution">
    <text evidence="1">The sequence shown here is derived from an EMBL/GenBank/DDBJ whole genome shotgun (WGS) entry which is preliminary data.</text>
</comment>
<dbReference type="EMBL" id="JBHTCP010000051">
    <property type="protein sequence ID" value="MFC7373323.1"/>
    <property type="molecule type" value="Genomic_DNA"/>
</dbReference>
<evidence type="ECO:0000313" key="1">
    <source>
        <dbReference type="EMBL" id="MFC7373323.1"/>
    </source>
</evidence>
<accession>A0ABW2NVQ0</accession>
<dbReference type="Proteomes" id="UP001596549">
    <property type="component" value="Unassembled WGS sequence"/>
</dbReference>
<proteinExistence type="predicted"/>
<gene>
    <name evidence="1" type="ORF">ACFQPF_16915</name>
</gene>
<name>A0ABW2NVQ0_9BACL</name>
<sequence length="94" mass="10573">MPLDHNHQLSLLRDILQDHLTDCNGSSAECAQLERLASSLGANVRIHDDIRSAMLSINDYSHTGISHDQLDEHIKSHAPHIEGWLDTLNSHHHD</sequence>
<keyword evidence="2" id="KW-1185">Reference proteome</keyword>
<protein>
    <submittedName>
        <fullName evidence="1">YtzH-like family protein</fullName>
    </submittedName>
</protein>
<reference evidence="2" key="1">
    <citation type="journal article" date="2019" name="Int. J. Syst. Evol. Microbiol.">
        <title>The Global Catalogue of Microorganisms (GCM) 10K type strain sequencing project: providing services to taxonomists for standard genome sequencing and annotation.</title>
        <authorList>
            <consortium name="The Broad Institute Genomics Platform"/>
            <consortium name="The Broad Institute Genome Sequencing Center for Infectious Disease"/>
            <person name="Wu L."/>
            <person name="Ma J."/>
        </authorList>
    </citation>
    <scope>NUCLEOTIDE SEQUENCE [LARGE SCALE GENOMIC DNA]</scope>
    <source>
        <strain evidence="2">NBRC 106396</strain>
    </source>
</reference>
<evidence type="ECO:0000313" key="2">
    <source>
        <dbReference type="Proteomes" id="UP001596549"/>
    </source>
</evidence>
<dbReference type="RefSeq" id="WP_379751133.1">
    <property type="nucleotide sequence ID" value="NZ_JBHTCP010000051.1"/>
</dbReference>
<dbReference type="Pfam" id="PF14165">
    <property type="entry name" value="YtzH"/>
    <property type="match status" value="1"/>
</dbReference>
<organism evidence="1 2">
    <name type="scientific">Fictibacillus iocasae</name>
    <dbReference type="NCBI Taxonomy" id="2715437"/>
    <lineage>
        <taxon>Bacteria</taxon>
        <taxon>Bacillati</taxon>
        <taxon>Bacillota</taxon>
        <taxon>Bacilli</taxon>
        <taxon>Bacillales</taxon>
        <taxon>Fictibacillaceae</taxon>
        <taxon>Fictibacillus</taxon>
    </lineage>
</organism>